<dbReference type="Pfam" id="PF00903">
    <property type="entry name" value="Glyoxalase"/>
    <property type="match status" value="1"/>
</dbReference>
<dbReference type="Proteomes" id="UP000003963">
    <property type="component" value="Unassembled WGS sequence"/>
</dbReference>
<dbReference type="AlphaFoldDB" id="D9WIE3"/>
<reference evidence="2 3" key="1">
    <citation type="submission" date="2009-02" db="EMBL/GenBank/DDBJ databases">
        <title>Annotation of Streptomyces hygroscopicus strain ATCC 53653.</title>
        <authorList>
            <consortium name="The Broad Institute Genome Sequencing Platform"/>
            <consortium name="Broad Institute Microbial Sequencing Center"/>
            <person name="Fischbach M."/>
            <person name="Godfrey P."/>
            <person name="Ward D."/>
            <person name="Young S."/>
            <person name="Zeng Q."/>
            <person name="Koehrsen M."/>
            <person name="Alvarado L."/>
            <person name="Berlin A.M."/>
            <person name="Bochicchio J."/>
            <person name="Borenstein D."/>
            <person name="Chapman S.B."/>
            <person name="Chen Z."/>
            <person name="Engels R."/>
            <person name="Freedman E."/>
            <person name="Gellesch M."/>
            <person name="Goldberg J."/>
            <person name="Griggs A."/>
            <person name="Gujja S."/>
            <person name="Heilman E.R."/>
            <person name="Heiman D.I."/>
            <person name="Hepburn T.A."/>
            <person name="Howarth C."/>
            <person name="Jen D."/>
            <person name="Larson L."/>
            <person name="Lewis B."/>
            <person name="Mehta T."/>
            <person name="Park D."/>
            <person name="Pearson M."/>
            <person name="Richards J."/>
            <person name="Roberts A."/>
            <person name="Saif S."/>
            <person name="Shea T.D."/>
            <person name="Shenoy N."/>
            <person name="Sisk P."/>
            <person name="Stolte C."/>
            <person name="Sykes S.N."/>
            <person name="Thomson T."/>
            <person name="Walk T."/>
            <person name="White J."/>
            <person name="Yandava C."/>
            <person name="Straight P."/>
            <person name="Clardy J."/>
            <person name="Hung D."/>
            <person name="Kolter R."/>
            <person name="Mekalanos J."/>
            <person name="Walker S."/>
            <person name="Walsh C.T."/>
            <person name="Wieland-Brown L.C."/>
            <person name="Haas B."/>
            <person name="Nusbaum C."/>
            <person name="Birren B."/>
        </authorList>
    </citation>
    <scope>NUCLEOTIDE SEQUENCE [LARGE SCALE GENOMIC DNA]</scope>
    <source>
        <strain evidence="2 3">ATCC 53653</strain>
    </source>
</reference>
<evidence type="ECO:0000313" key="2">
    <source>
        <dbReference type="EMBL" id="EFL25501.1"/>
    </source>
</evidence>
<dbReference type="PANTHER" id="PTHR33993:SF14">
    <property type="entry name" value="GB|AAF24581.1"/>
    <property type="match status" value="1"/>
</dbReference>
<dbReference type="PANTHER" id="PTHR33993">
    <property type="entry name" value="GLYOXALASE-RELATED"/>
    <property type="match status" value="1"/>
</dbReference>
<dbReference type="PROSITE" id="PS51819">
    <property type="entry name" value="VOC"/>
    <property type="match status" value="1"/>
</dbReference>
<gene>
    <name evidence="2" type="ORF">SSOG_05215</name>
</gene>
<dbReference type="InterPro" id="IPR004360">
    <property type="entry name" value="Glyas_Fos-R_dOase_dom"/>
</dbReference>
<protein>
    <recommendedName>
        <fullName evidence="1">VOC domain-containing protein</fullName>
    </recommendedName>
</protein>
<evidence type="ECO:0000313" key="3">
    <source>
        <dbReference type="Proteomes" id="UP000003963"/>
    </source>
</evidence>
<dbReference type="InterPro" id="IPR029068">
    <property type="entry name" value="Glyas_Bleomycin-R_OHBP_Dase"/>
</dbReference>
<dbReference type="SUPFAM" id="SSF54593">
    <property type="entry name" value="Glyoxalase/Bleomycin resistance protein/Dihydroxybiphenyl dioxygenase"/>
    <property type="match status" value="1"/>
</dbReference>
<feature type="domain" description="VOC" evidence="1">
    <location>
        <begin position="1"/>
        <end position="51"/>
    </location>
</feature>
<dbReference type="InterPro" id="IPR037523">
    <property type="entry name" value="VOC_core"/>
</dbReference>
<keyword evidence="3" id="KW-1185">Reference proteome</keyword>
<evidence type="ECO:0000259" key="1">
    <source>
        <dbReference type="PROSITE" id="PS51819"/>
    </source>
</evidence>
<proteinExistence type="predicted"/>
<dbReference type="InterPro" id="IPR052164">
    <property type="entry name" value="Anthracycline_SecMetBiosynth"/>
</dbReference>
<organism evidence="2 3">
    <name type="scientific">Streptomyces himastatinicus ATCC 53653</name>
    <dbReference type="NCBI Taxonomy" id="457427"/>
    <lineage>
        <taxon>Bacteria</taxon>
        <taxon>Bacillati</taxon>
        <taxon>Actinomycetota</taxon>
        <taxon>Actinomycetes</taxon>
        <taxon>Kitasatosporales</taxon>
        <taxon>Streptomycetaceae</taxon>
        <taxon>Streptomyces</taxon>
        <taxon>Streptomyces violaceusniger group</taxon>
    </lineage>
</organism>
<accession>D9WIE3</accession>
<name>D9WIE3_9ACTN</name>
<dbReference type="Gene3D" id="3.10.180.10">
    <property type="entry name" value="2,3-Dihydroxybiphenyl 1,2-Dioxygenase, domain 1"/>
    <property type="match status" value="1"/>
</dbReference>
<sequence>MVYFSVENTDRTVAKLSAEGGTVLKPPFDMVAGRMALVQDPQGAPFAVIAPQPMSS</sequence>
<dbReference type="HOGENOM" id="CLU_3012340_0_0_11"/>
<dbReference type="EMBL" id="GG657754">
    <property type="protein sequence ID" value="EFL25501.1"/>
    <property type="molecule type" value="Genomic_DNA"/>
</dbReference>